<dbReference type="AlphaFoldDB" id="A0A2S6HMY1"/>
<gene>
    <name evidence="1" type="ORF">BXY41_11358</name>
</gene>
<dbReference type="EMBL" id="PTJA01000013">
    <property type="protein sequence ID" value="PPK78728.1"/>
    <property type="molecule type" value="Genomic_DNA"/>
</dbReference>
<organism evidence="1 2">
    <name type="scientific">Lacrimispora xylanisolvens</name>
    <dbReference type="NCBI Taxonomy" id="384636"/>
    <lineage>
        <taxon>Bacteria</taxon>
        <taxon>Bacillati</taxon>
        <taxon>Bacillota</taxon>
        <taxon>Clostridia</taxon>
        <taxon>Lachnospirales</taxon>
        <taxon>Lachnospiraceae</taxon>
        <taxon>Lacrimispora</taxon>
    </lineage>
</organism>
<protein>
    <submittedName>
        <fullName evidence="1">Uncharacterized protein</fullName>
    </submittedName>
</protein>
<proteinExistence type="predicted"/>
<accession>A0A2S6HMY1</accession>
<evidence type="ECO:0000313" key="2">
    <source>
        <dbReference type="Proteomes" id="UP000237749"/>
    </source>
</evidence>
<evidence type="ECO:0000313" key="1">
    <source>
        <dbReference type="EMBL" id="PPK78728.1"/>
    </source>
</evidence>
<reference evidence="1 2" key="1">
    <citation type="submission" date="2018-02" db="EMBL/GenBank/DDBJ databases">
        <title>Genomic Encyclopedia of Archaeal and Bacterial Type Strains, Phase II (KMG-II): from individual species to whole genera.</title>
        <authorList>
            <person name="Goeker M."/>
        </authorList>
    </citation>
    <scope>NUCLEOTIDE SEQUENCE [LARGE SCALE GENOMIC DNA]</scope>
    <source>
        <strain evidence="1 2">DSM 3808</strain>
    </source>
</reference>
<keyword evidence="2" id="KW-1185">Reference proteome</keyword>
<name>A0A2S6HMY1_9FIRM</name>
<sequence>MESGTLTGSGRGYFIVHHRINGRDMEAYFEYPKQHTVV</sequence>
<dbReference type="Proteomes" id="UP000237749">
    <property type="component" value="Unassembled WGS sequence"/>
</dbReference>
<comment type="caution">
    <text evidence="1">The sequence shown here is derived from an EMBL/GenBank/DDBJ whole genome shotgun (WGS) entry which is preliminary data.</text>
</comment>